<reference evidence="1 2" key="1">
    <citation type="submission" date="2014-04" db="EMBL/GenBank/DDBJ databases">
        <authorList>
            <consortium name="DOE Joint Genome Institute"/>
            <person name="Kuo A."/>
            <person name="Kohler A."/>
            <person name="Costa M.D."/>
            <person name="Nagy L.G."/>
            <person name="Floudas D."/>
            <person name="Copeland A."/>
            <person name="Barry K.W."/>
            <person name="Cichocki N."/>
            <person name="Veneault-Fourrey C."/>
            <person name="LaButti K."/>
            <person name="Lindquist E.A."/>
            <person name="Lipzen A."/>
            <person name="Lundell T."/>
            <person name="Morin E."/>
            <person name="Murat C."/>
            <person name="Sun H."/>
            <person name="Tunlid A."/>
            <person name="Henrissat B."/>
            <person name="Grigoriev I.V."/>
            <person name="Hibbett D.S."/>
            <person name="Martin F."/>
            <person name="Nordberg H.P."/>
            <person name="Cantor M.N."/>
            <person name="Hua S.X."/>
        </authorList>
    </citation>
    <scope>NUCLEOTIDE SEQUENCE [LARGE SCALE GENOMIC DNA]</scope>
    <source>
        <strain evidence="1 2">Marx 270</strain>
    </source>
</reference>
<gene>
    <name evidence="1" type="ORF">M404DRAFT_852491</name>
</gene>
<dbReference type="AlphaFoldDB" id="A0A0C3NTC4"/>
<evidence type="ECO:0000313" key="1">
    <source>
        <dbReference type="EMBL" id="KIN98483.1"/>
    </source>
</evidence>
<dbReference type="EMBL" id="KN832015">
    <property type="protein sequence ID" value="KIN98483.1"/>
    <property type="molecule type" value="Genomic_DNA"/>
</dbReference>
<keyword evidence="2" id="KW-1185">Reference proteome</keyword>
<proteinExistence type="predicted"/>
<organism evidence="1 2">
    <name type="scientific">Pisolithus tinctorius Marx 270</name>
    <dbReference type="NCBI Taxonomy" id="870435"/>
    <lineage>
        <taxon>Eukaryota</taxon>
        <taxon>Fungi</taxon>
        <taxon>Dikarya</taxon>
        <taxon>Basidiomycota</taxon>
        <taxon>Agaricomycotina</taxon>
        <taxon>Agaricomycetes</taxon>
        <taxon>Agaricomycetidae</taxon>
        <taxon>Boletales</taxon>
        <taxon>Sclerodermatineae</taxon>
        <taxon>Pisolithaceae</taxon>
        <taxon>Pisolithus</taxon>
    </lineage>
</organism>
<sequence length="85" mass="9854">MFLGKPLGKLLWFHITFMFDRGSSQKLRCSKVSRAHRPTGDRLDYLRICEVLRLQLSLIDVLPVFGIPPFAWVKRHSPSGCDLRQ</sequence>
<accession>A0A0C3NTC4</accession>
<dbReference type="Proteomes" id="UP000054217">
    <property type="component" value="Unassembled WGS sequence"/>
</dbReference>
<evidence type="ECO:0000313" key="2">
    <source>
        <dbReference type="Proteomes" id="UP000054217"/>
    </source>
</evidence>
<protein>
    <submittedName>
        <fullName evidence="1">Uncharacterized protein</fullName>
    </submittedName>
</protein>
<reference evidence="2" key="2">
    <citation type="submission" date="2015-01" db="EMBL/GenBank/DDBJ databases">
        <title>Evolutionary Origins and Diversification of the Mycorrhizal Mutualists.</title>
        <authorList>
            <consortium name="DOE Joint Genome Institute"/>
            <consortium name="Mycorrhizal Genomics Consortium"/>
            <person name="Kohler A."/>
            <person name="Kuo A."/>
            <person name="Nagy L.G."/>
            <person name="Floudas D."/>
            <person name="Copeland A."/>
            <person name="Barry K.W."/>
            <person name="Cichocki N."/>
            <person name="Veneault-Fourrey C."/>
            <person name="LaButti K."/>
            <person name="Lindquist E.A."/>
            <person name="Lipzen A."/>
            <person name="Lundell T."/>
            <person name="Morin E."/>
            <person name="Murat C."/>
            <person name="Riley R."/>
            <person name="Ohm R."/>
            <person name="Sun H."/>
            <person name="Tunlid A."/>
            <person name="Henrissat B."/>
            <person name="Grigoriev I.V."/>
            <person name="Hibbett D.S."/>
            <person name="Martin F."/>
        </authorList>
    </citation>
    <scope>NUCLEOTIDE SEQUENCE [LARGE SCALE GENOMIC DNA]</scope>
    <source>
        <strain evidence="2">Marx 270</strain>
    </source>
</reference>
<dbReference type="HOGENOM" id="CLU_2513576_0_0_1"/>
<name>A0A0C3NTC4_PISTI</name>
<dbReference type="InParanoid" id="A0A0C3NTC4"/>